<name>A0ABP7WVZ4_9SPHI</name>
<dbReference type="Proteomes" id="UP001500841">
    <property type="component" value="Unassembled WGS sequence"/>
</dbReference>
<comment type="caution">
    <text evidence="2">The sequence shown here is derived from an EMBL/GenBank/DDBJ whole genome shotgun (WGS) entry which is preliminary data.</text>
</comment>
<dbReference type="RefSeq" id="WP_345104225.1">
    <property type="nucleotide sequence ID" value="NZ_BAABCV010000007.1"/>
</dbReference>
<evidence type="ECO:0008006" key="4">
    <source>
        <dbReference type="Google" id="ProtNLM"/>
    </source>
</evidence>
<feature type="region of interest" description="Disordered" evidence="1">
    <location>
        <begin position="280"/>
        <end position="325"/>
    </location>
</feature>
<gene>
    <name evidence="2" type="ORF">GCM10022392_22390</name>
</gene>
<accession>A0ABP7WVZ4</accession>
<dbReference type="EMBL" id="BAABCV010000007">
    <property type="protein sequence ID" value="GAA4098192.1"/>
    <property type="molecule type" value="Genomic_DNA"/>
</dbReference>
<protein>
    <recommendedName>
        <fullName evidence="4">Tetratricopeptide repeat protein</fullName>
    </recommendedName>
</protein>
<evidence type="ECO:0000256" key="1">
    <source>
        <dbReference type="SAM" id="MobiDB-lite"/>
    </source>
</evidence>
<evidence type="ECO:0000313" key="3">
    <source>
        <dbReference type="Proteomes" id="UP001500841"/>
    </source>
</evidence>
<keyword evidence="3" id="KW-1185">Reference proteome</keyword>
<reference evidence="3" key="1">
    <citation type="journal article" date="2019" name="Int. J. Syst. Evol. Microbiol.">
        <title>The Global Catalogue of Microorganisms (GCM) 10K type strain sequencing project: providing services to taxonomists for standard genome sequencing and annotation.</title>
        <authorList>
            <consortium name="The Broad Institute Genomics Platform"/>
            <consortium name="The Broad Institute Genome Sequencing Center for Infectious Disease"/>
            <person name="Wu L."/>
            <person name="Ma J."/>
        </authorList>
    </citation>
    <scope>NUCLEOTIDE SEQUENCE [LARGE SCALE GENOMIC DNA]</scope>
    <source>
        <strain evidence="3">JCM 17085</strain>
    </source>
</reference>
<feature type="region of interest" description="Disordered" evidence="1">
    <location>
        <begin position="425"/>
        <end position="445"/>
    </location>
</feature>
<sequence>MNGQVNNAEYDFLWKLLANPADPNHSYIFSLQSLVSDFPQSGALRALLMPNGDKRHVKHAAAYFTPMLLHKLATAPDSLPRVSNEQIVFSDDLPRVSSDIHYNILQAEPFVPPVPQPEAEYLPVVDDEDAVIEDEANAAEVQYNYIDADAIVDQSHENIPAYIDEAVQAEEATAAFHQVPQQAPVEEPVPAPSVTSEDLAKEYEQYMAKTEITPTESVSSYEEDEIRYFHQPIDDEVYDEIVSIEDIGLEQLAILNKSAQESADGGDNYFVFEPEIAEDAGKKQEQASQPVSDTQQTPPQPTNQPVPVLSGSNFGGGDTKDHVSKYNDEKMPYSFMWWLDKTRKEHAYIYQPYVSNKVPAAAPKQNADEKPVLDELQKQYYQNIVSNTSLTGLYNDPLKMSGNQSSVRKEDKIIERFIQEEPHIKHPTDMKLDNENKAKRSSEDKEELVTETLARIYTEQMLYHKAIITYKKLMLKYPEKSLYFAGQIDQLENKIN</sequence>
<proteinExistence type="predicted"/>
<organism evidence="2 3">
    <name type="scientific">Mucilaginibacter panaciglaebae</name>
    <dbReference type="NCBI Taxonomy" id="502331"/>
    <lineage>
        <taxon>Bacteria</taxon>
        <taxon>Pseudomonadati</taxon>
        <taxon>Bacteroidota</taxon>
        <taxon>Sphingobacteriia</taxon>
        <taxon>Sphingobacteriales</taxon>
        <taxon>Sphingobacteriaceae</taxon>
        <taxon>Mucilaginibacter</taxon>
    </lineage>
</organism>
<feature type="compositionally biased region" description="Basic and acidic residues" evidence="1">
    <location>
        <begin position="425"/>
        <end position="443"/>
    </location>
</feature>
<evidence type="ECO:0000313" key="2">
    <source>
        <dbReference type="EMBL" id="GAA4098192.1"/>
    </source>
</evidence>